<protein>
    <submittedName>
        <fullName evidence="2">Uncharacterized protein</fullName>
    </submittedName>
</protein>
<comment type="caution">
    <text evidence="2">The sequence shown here is derived from an EMBL/GenBank/DDBJ whole genome shotgun (WGS) entry which is preliminary data.</text>
</comment>
<feature type="region of interest" description="Disordered" evidence="1">
    <location>
        <begin position="266"/>
        <end position="286"/>
    </location>
</feature>
<dbReference type="EMBL" id="JAESDN010000004">
    <property type="protein sequence ID" value="KAG7051395.1"/>
    <property type="molecule type" value="Genomic_DNA"/>
</dbReference>
<feature type="compositionally biased region" description="Polar residues" evidence="1">
    <location>
        <begin position="173"/>
        <end position="187"/>
    </location>
</feature>
<evidence type="ECO:0000256" key="1">
    <source>
        <dbReference type="SAM" id="MobiDB-lite"/>
    </source>
</evidence>
<feature type="compositionally biased region" description="Basic and acidic residues" evidence="1">
    <location>
        <begin position="1"/>
        <end position="18"/>
    </location>
</feature>
<proteinExistence type="predicted"/>
<evidence type="ECO:0000313" key="2">
    <source>
        <dbReference type="EMBL" id="KAG7051395.1"/>
    </source>
</evidence>
<gene>
    <name evidence="2" type="ORF">JMJ77_002019</name>
</gene>
<feature type="region of interest" description="Disordered" evidence="1">
    <location>
        <begin position="173"/>
        <end position="216"/>
    </location>
</feature>
<dbReference type="Proteomes" id="UP000699042">
    <property type="component" value="Unassembled WGS sequence"/>
</dbReference>
<sequence length="301" mass="32913">MSEEQYKAIETAARDANSKRHKRGTGTSLEKQKGLFHAVWRILFPNAGPGPESPFSEDFKSGGFSMLADSIFTSWSDQAFRRGEISDPTHYRPSRTDFNEMAQSLFAAVGDQKPDFTDSFQASPSGGIMSGQQFELPGESLGELLGSLGTATETPERMSSDFTGLTTPCFTVSDENSRKTSLSSSVPISDGAMIQSDSVAADTSSWRKSDNQECQPPFDFPAYRPVMDAPIPMAPAPSDWLHPGADPMLTGLGNSLDMSSLNMPRETQSFYFPQPPSGQDPVASLLEAMDDFLEQYSRKQR</sequence>
<name>A0A9P7UJ74_9PEZI</name>
<keyword evidence="3" id="KW-1185">Reference proteome</keyword>
<evidence type="ECO:0000313" key="3">
    <source>
        <dbReference type="Proteomes" id="UP000699042"/>
    </source>
</evidence>
<accession>A0A9P7UJ74</accession>
<dbReference type="AlphaFoldDB" id="A0A9P7UJ74"/>
<feature type="compositionally biased region" description="Polar residues" evidence="1">
    <location>
        <begin position="195"/>
        <end position="204"/>
    </location>
</feature>
<reference evidence="2" key="1">
    <citation type="submission" date="2021-05" db="EMBL/GenBank/DDBJ databases">
        <title>Comparative genomics of three Colletotrichum scovillei strains and genetic complementation revealed genes involved fungal growth and virulence on chili pepper.</title>
        <authorList>
            <person name="Hsieh D.-K."/>
            <person name="Chuang S.-C."/>
            <person name="Chen C.-Y."/>
            <person name="Chao Y.-T."/>
            <person name="Lu M.-Y.J."/>
            <person name="Lee M.-H."/>
            <person name="Shih M.-C."/>
        </authorList>
    </citation>
    <scope>NUCLEOTIDE SEQUENCE</scope>
    <source>
        <strain evidence="2">Coll-153</strain>
    </source>
</reference>
<feature type="region of interest" description="Disordered" evidence="1">
    <location>
        <begin position="1"/>
        <end position="28"/>
    </location>
</feature>
<organism evidence="2 3">
    <name type="scientific">Colletotrichum scovillei</name>
    <dbReference type="NCBI Taxonomy" id="1209932"/>
    <lineage>
        <taxon>Eukaryota</taxon>
        <taxon>Fungi</taxon>
        <taxon>Dikarya</taxon>
        <taxon>Ascomycota</taxon>
        <taxon>Pezizomycotina</taxon>
        <taxon>Sordariomycetes</taxon>
        <taxon>Hypocreomycetidae</taxon>
        <taxon>Glomerellales</taxon>
        <taxon>Glomerellaceae</taxon>
        <taxon>Colletotrichum</taxon>
        <taxon>Colletotrichum acutatum species complex</taxon>
    </lineage>
</organism>